<dbReference type="Proteomes" id="UP000326396">
    <property type="component" value="Linkage Group LG14"/>
</dbReference>
<dbReference type="PANTHER" id="PTHR10775:SF185">
    <property type="entry name" value="OS08G0208400 PROTEIN"/>
    <property type="match status" value="1"/>
</dbReference>
<feature type="coiled-coil region" evidence="1">
    <location>
        <begin position="119"/>
        <end position="153"/>
    </location>
</feature>
<dbReference type="OrthoDB" id="1711136at2759"/>
<sequence>MVQRKGKNKMIDAGECSAAANKRRRNEILNGVNGVPFTNPITQFPSSDLLRQRRDLPGMITTAIGTGLQLSPPSPIQQQEEHAGDDGFVSWLISQQNFIMNYHVNLMLQSVEEFWKRNLVGEVKKRKETEAKLKEKEEQSDRFRQMYQYYEKRAFNLEEMLQQQVNAARCNTVPAVAPEEEVQSCLADLNSVPRTDVKCKNCRNRPATMLWLPCRHLCVCLVCERRVKGIIAVEEKFVFKILKRSSDFLNGLKNFMEIAKNHVNSEGKTYCPCKGCANSNRSLQNLSTVYAHIHDRGFLQSYTIWVYHGEKYPNAAEIENLWGLNTHTSVTNNEMFDAIDDVMAEHNTNDDDVDENEGGLDPEFDALFKELNTELYPTCTWMSSLNFLAKLMHIKVINKWTNSSFDQLLELLRAAFPKENQIPSSHYEAKKKLRKIGLGYQSIHACRNDCVLFWKENALMQNCPICNESRWVDKNTKGKKPLFGV</sequence>
<protein>
    <recommendedName>
        <fullName evidence="2">Transposase-associated domain-containing protein</fullName>
    </recommendedName>
</protein>
<evidence type="ECO:0000256" key="1">
    <source>
        <dbReference type="SAM" id="Coils"/>
    </source>
</evidence>
<name>A0A5N6P7C7_9ASTR</name>
<evidence type="ECO:0000313" key="4">
    <source>
        <dbReference type="Proteomes" id="UP000326396"/>
    </source>
</evidence>
<proteinExistence type="predicted"/>
<comment type="caution">
    <text evidence="3">The sequence shown here is derived from an EMBL/GenBank/DDBJ whole genome shotgun (WGS) entry which is preliminary data.</text>
</comment>
<dbReference type="Pfam" id="PF13920">
    <property type="entry name" value="zf-C3HC4_3"/>
    <property type="match status" value="1"/>
</dbReference>
<dbReference type="EMBL" id="SZYD01000006">
    <property type="protein sequence ID" value="KAD5961531.1"/>
    <property type="molecule type" value="Genomic_DNA"/>
</dbReference>
<dbReference type="PANTHER" id="PTHR10775">
    <property type="entry name" value="OS08G0208400 PROTEIN"/>
    <property type="match status" value="1"/>
</dbReference>
<accession>A0A5N6P7C7</accession>
<keyword evidence="4" id="KW-1185">Reference proteome</keyword>
<reference evidence="3 4" key="1">
    <citation type="submission" date="2019-05" db="EMBL/GenBank/DDBJ databases">
        <title>Mikania micrantha, genome provides insights into the molecular mechanism of rapid growth.</title>
        <authorList>
            <person name="Liu B."/>
        </authorList>
    </citation>
    <scope>NUCLEOTIDE SEQUENCE [LARGE SCALE GENOMIC DNA]</scope>
    <source>
        <strain evidence="3">NLD-2019</strain>
        <tissue evidence="3">Leaf</tissue>
    </source>
</reference>
<dbReference type="InterPro" id="IPR029480">
    <property type="entry name" value="Transpos_assoc"/>
</dbReference>
<dbReference type="AlphaFoldDB" id="A0A5N6P7C7"/>
<dbReference type="Pfam" id="PF13963">
    <property type="entry name" value="Transpos_assoc"/>
    <property type="match status" value="1"/>
</dbReference>
<dbReference type="CDD" id="cd16649">
    <property type="entry name" value="mRING-HC-C3HC5_CGRF1-like"/>
    <property type="match status" value="1"/>
</dbReference>
<gene>
    <name evidence="3" type="ORF">E3N88_13004</name>
</gene>
<feature type="domain" description="Transposase-associated" evidence="2">
    <location>
        <begin position="243"/>
        <end position="310"/>
    </location>
</feature>
<organism evidence="3 4">
    <name type="scientific">Mikania micrantha</name>
    <name type="common">bitter vine</name>
    <dbReference type="NCBI Taxonomy" id="192012"/>
    <lineage>
        <taxon>Eukaryota</taxon>
        <taxon>Viridiplantae</taxon>
        <taxon>Streptophyta</taxon>
        <taxon>Embryophyta</taxon>
        <taxon>Tracheophyta</taxon>
        <taxon>Spermatophyta</taxon>
        <taxon>Magnoliopsida</taxon>
        <taxon>eudicotyledons</taxon>
        <taxon>Gunneridae</taxon>
        <taxon>Pentapetalae</taxon>
        <taxon>asterids</taxon>
        <taxon>campanulids</taxon>
        <taxon>Asterales</taxon>
        <taxon>Asteraceae</taxon>
        <taxon>Asteroideae</taxon>
        <taxon>Heliantheae alliance</taxon>
        <taxon>Eupatorieae</taxon>
        <taxon>Mikania</taxon>
    </lineage>
</organism>
<evidence type="ECO:0000259" key="2">
    <source>
        <dbReference type="Pfam" id="PF13963"/>
    </source>
</evidence>
<evidence type="ECO:0000313" key="3">
    <source>
        <dbReference type="EMBL" id="KAD5961531.1"/>
    </source>
</evidence>
<keyword evidence="1" id="KW-0175">Coiled coil</keyword>